<dbReference type="PhylomeDB" id="B6Q8K2"/>
<dbReference type="PROSITE" id="PS50048">
    <property type="entry name" value="ZN2_CY6_FUNGAL_2"/>
    <property type="match status" value="1"/>
</dbReference>
<name>B6Q8K2_TALMQ</name>
<protein>
    <submittedName>
        <fullName evidence="8">C6 transcription factor, putative</fullName>
    </submittedName>
</protein>
<keyword evidence="5" id="KW-0539">Nucleus</keyword>
<dbReference type="GO" id="GO:0000981">
    <property type="term" value="F:DNA-binding transcription factor activity, RNA polymerase II-specific"/>
    <property type="evidence" value="ECO:0007669"/>
    <property type="project" value="InterPro"/>
</dbReference>
<proteinExistence type="predicted"/>
<dbReference type="Pfam" id="PF11951">
    <property type="entry name" value="Fungal_trans_2"/>
    <property type="match status" value="1"/>
</dbReference>
<dbReference type="Gene3D" id="4.10.240.10">
    <property type="entry name" value="Zn(2)-C6 fungal-type DNA-binding domain"/>
    <property type="match status" value="1"/>
</dbReference>
<feature type="region of interest" description="Disordered" evidence="6">
    <location>
        <begin position="76"/>
        <end position="120"/>
    </location>
</feature>
<evidence type="ECO:0000256" key="1">
    <source>
        <dbReference type="ARBA" id="ARBA00004123"/>
    </source>
</evidence>
<keyword evidence="2" id="KW-0805">Transcription regulation</keyword>
<sequence>MANSPTPSEILLAGLSPSRNVSPLRIRGSWSRSGCVTCKRRRKKCDEQKPKCGNCIRLGRDCEGYSNLWITPMSTTTTTFQQQSETKRRKVSKICHGDESTRSPSSGSTPTSSPSENAFYTSYPPTPDSIFAPDALKSYESEDSYRALTVASNQGPRFENGISRSLTLFQPLEAFYIQYHVERGSHLVLNLQMERNPLNEILIPRALSSPLLLNALCTLSAGHMSNWESSNQDTLQKAEMIYYGKTLSGIRNALTELSQLVFMSPAYITLLEELLATVASLCKYEAVRGSVRSWRGHLEALQRLVISCGGLINLDREIADWLSGLLTYWQYMANLMTPNLKPRLTFCESLYTTPKIDIYLGCSEQIVKVCSRIADLRRVGDFAFLNREIVDINEYLTNWSCREQSFIIPKGITEAAIDRLEMVANCFRYAAFIFLHSSLERMAWPTTTTMVNPNIWEKLRSQISHSKSQALQNIVTLLHSNPPDNNTEYSALTFPLFIAGCECEGNEEQLTLILGALKTLEVSFGIRNTIRAQEMIELYWGSDSLRQRRHWLDLLEDMDWDLLLV</sequence>
<dbReference type="InterPro" id="IPR021858">
    <property type="entry name" value="Fun_TF"/>
</dbReference>
<evidence type="ECO:0000259" key="7">
    <source>
        <dbReference type="PROSITE" id="PS50048"/>
    </source>
</evidence>
<feature type="compositionally biased region" description="Low complexity" evidence="6">
    <location>
        <begin position="102"/>
        <end position="115"/>
    </location>
</feature>
<organism evidence="8 9">
    <name type="scientific">Talaromyces marneffei (strain ATCC 18224 / CBS 334.59 / QM 7333)</name>
    <name type="common">Penicillium marneffei</name>
    <dbReference type="NCBI Taxonomy" id="441960"/>
    <lineage>
        <taxon>Eukaryota</taxon>
        <taxon>Fungi</taxon>
        <taxon>Dikarya</taxon>
        <taxon>Ascomycota</taxon>
        <taxon>Pezizomycotina</taxon>
        <taxon>Eurotiomycetes</taxon>
        <taxon>Eurotiomycetidae</taxon>
        <taxon>Eurotiales</taxon>
        <taxon>Trichocomaceae</taxon>
        <taxon>Talaromyces</taxon>
        <taxon>Talaromyces sect. Talaromyces</taxon>
    </lineage>
</organism>
<keyword evidence="9" id="KW-1185">Reference proteome</keyword>
<dbReference type="HOGENOM" id="CLU_035159_0_0_1"/>
<dbReference type="PROSITE" id="PS00463">
    <property type="entry name" value="ZN2_CY6_FUNGAL_1"/>
    <property type="match status" value="1"/>
</dbReference>
<evidence type="ECO:0000256" key="5">
    <source>
        <dbReference type="ARBA" id="ARBA00023242"/>
    </source>
</evidence>
<reference evidence="9" key="1">
    <citation type="journal article" date="2015" name="Genome Announc.">
        <title>Genome sequence of the AIDS-associated pathogen Penicillium marneffei (ATCC18224) and its near taxonomic relative Talaromyces stipitatus (ATCC10500).</title>
        <authorList>
            <person name="Nierman W.C."/>
            <person name="Fedorova-Abrams N.D."/>
            <person name="Andrianopoulos A."/>
        </authorList>
    </citation>
    <scope>NUCLEOTIDE SEQUENCE [LARGE SCALE GENOMIC DNA]</scope>
    <source>
        <strain evidence="9">ATCC 18224 / CBS 334.59 / QM 7333</strain>
    </source>
</reference>
<gene>
    <name evidence="8" type="ORF">PMAA_069000</name>
</gene>
<evidence type="ECO:0000256" key="6">
    <source>
        <dbReference type="SAM" id="MobiDB-lite"/>
    </source>
</evidence>
<dbReference type="CDD" id="cd00067">
    <property type="entry name" value="GAL4"/>
    <property type="match status" value="1"/>
</dbReference>
<accession>B6Q8K2</accession>
<comment type="subcellular location">
    <subcellularLocation>
        <location evidence="1">Nucleus</location>
    </subcellularLocation>
</comment>
<dbReference type="PANTHER" id="PTHR37534">
    <property type="entry name" value="TRANSCRIPTIONAL ACTIVATOR PROTEIN UGA3"/>
    <property type="match status" value="1"/>
</dbReference>
<dbReference type="GO" id="GO:0008270">
    <property type="term" value="F:zinc ion binding"/>
    <property type="evidence" value="ECO:0007669"/>
    <property type="project" value="InterPro"/>
</dbReference>
<dbReference type="Pfam" id="PF00172">
    <property type="entry name" value="Zn_clus"/>
    <property type="match status" value="1"/>
</dbReference>
<dbReference type="Proteomes" id="UP000001294">
    <property type="component" value="Unassembled WGS sequence"/>
</dbReference>
<dbReference type="VEuPathDB" id="FungiDB:PMAA_069000"/>
<dbReference type="SMART" id="SM00066">
    <property type="entry name" value="GAL4"/>
    <property type="match status" value="1"/>
</dbReference>
<dbReference type="GO" id="GO:0045944">
    <property type="term" value="P:positive regulation of transcription by RNA polymerase II"/>
    <property type="evidence" value="ECO:0007669"/>
    <property type="project" value="TreeGrafter"/>
</dbReference>
<evidence type="ECO:0000256" key="2">
    <source>
        <dbReference type="ARBA" id="ARBA00023015"/>
    </source>
</evidence>
<evidence type="ECO:0000313" key="9">
    <source>
        <dbReference type="Proteomes" id="UP000001294"/>
    </source>
</evidence>
<dbReference type="InterPro" id="IPR001138">
    <property type="entry name" value="Zn2Cys6_DnaBD"/>
</dbReference>
<dbReference type="EMBL" id="DS995900">
    <property type="protein sequence ID" value="EEA25806.1"/>
    <property type="molecule type" value="Genomic_DNA"/>
</dbReference>
<dbReference type="OrthoDB" id="3509362at2759"/>
<keyword evidence="4" id="KW-0804">Transcription</keyword>
<dbReference type="PANTHER" id="PTHR37534:SF16">
    <property type="entry name" value="ZN(II)2CYS6 TRANSCRIPTION FACTOR (EUROFUNG)-RELATED"/>
    <property type="match status" value="1"/>
</dbReference>
<dbReference type="GO" id="GO:0000976">
    <property type="term" value="F:transcription cis-regulatory region binding"/>
    <property type="evidence" value="ECO:0007669"/>
    <property type="project" value="TreeGrafter"/>
</dbReference>
<evidence type="ECO:0000256" key="3">
    <source>
        <dbReference type="ARBA" id="ARBA00023125"/>
    </source>
</evidence>
<feature type="domain" description="Zn(2)-C6 fungal-type" evidence="7">
    <location>
        <begin position="34"/>
        <end position="62"/>
    </location>
</feature>
<dbReference type="GO" id="GO:0005634">
    <property type="term" value="C:nucleus"/>
    <property type="evidence" value="ECO:0007669"/>
    <property type="project" value="UniProtKB-SubCell"/>
</dbReference>
<evidence type="ECO:0000313" key="8">
    <source>
        <dbReference type="EMBL" id="EEA25806.1"/>
    </source>
</evidence>
<evidence type="ECO:0000256" key="4">
    <source>
        <dbReference type="ARBA" id="ARBA00023163"/>
    </source>
</evidence>
<keyword evidence="3" id="KW-0238">DNA-binding</keyword>
<dbReference type="AlphaFoldDB" id="B6Q8K2"/>
<dbReference type="SUPFAM" id="SSF57701">
    <property type="entry name" value="Zn2/Cys6 DNA-binding domain"/>
    <property type="match status" value="1"/>
</dbReference>
<dbReference type="InterPro" id="IPR036864">
    <property type="entry name" value="Zn2-C6_fun-type_DNA-bd_sf"/>
</dbReference>